<evidence type="ECO:0000313" key="1">
    <source>
        <dbReference type="EMBL" id="APC41472.1"/>
    </source>
</evidence>
<dbReference type="STRING" id="1552.A7L45_16005"/>
<dbReference type="AlphaFoldDB" id="A0A1J0GKK1"/>
<evidence type="ECO:0000313" key="2">
    <source>
        <dbReference type="Proteomes" id="UP000182569"/>
    </source>
</evidence>
<proteinExistence type="predicted"/>
<sequence length="264" mass="30445">MLENIINFMRKRYIGVDLLNGKVRAFEKKENTFIDKSIGEILPNIFNPINNENYWYDINAMEQLLNYVLSNVKKSLFRPGLVIAIPFEISDIKNKASIVEEASKFKWSNIYILSNFMCAAIGSGVRIEECRRKIFIYSLNDLTYFGLVFAGNIFNVKILKRGYNKLTQEDIINNIGNLTDDASKELPEQFTNIKLSEKDLEEVTIGWKLEIERTIYLSVPTNLKNVFGLNIGKNQLVYLEYENCIIEGLKNAISKINTMKIRKG</sequence>
<dbReference type="InterPro" id="IPR056546">
    <property type="entry name" value="MreB_MamK-like"/>
</dbReference>
<dbReference type="RefSeq" id="WP_071613765.1">
    <property type="nucleotide sequence ID" value="NZ_CP015756.1"/>
</dbReference>
<organism evidence="1 2">
    <name type="scientific">Clostridium estertheticum subsp. estertheticum</name>
    <dbReference type="NCBI Taxonomy" id="1552"/>
    <lineage>
        <taxon>Bacteria</taxon>
        <taxon>Bacillati</taxon>
        <taxon>Bacillota</taxon>
        <taxon>Clostridia</taxon>
        <taxon>Eubacteriales</taxon>
        <taxon>Clostridiaceae</taxon>
        <taxon>Clostridium</taxon>
    </lineage>
</organism>
<name>A0A1J0GKK1_9CLOT</name>
<dbReference type="Gene3D" id="3.30.420.40">
    <property type="match status" value="1"/>
</dbReference>
<dbReference type="Proteomes" id="UP000182569">
    <property type="component" value="Chromosome"/>
</dbReference>
<protein>
    <recommendedName>
        <fullName evidence="3">Pilus assembly protein PilM</fullName>
    </recommendedName>
</protein>
<dbReference type="EMBL" id="CP015756">
    <property type="protein sequence ID" value="APC41472.1"/>
    <property type="molecule type" value="Genomic_DNA"/>
</dbReference>
<reference evidence="2" key="1">
    <citation type="journal article" date="2016" name="Front. Microbiol.">
        <title>Complete Genome Sequence of Clostridium estertheticum DSM 8809, a Microbe Identified in Spoiled Vacuum Packed Beef.</title>
        <authorList>
            <person name="Yu Z."/>
            <person name="Gunn L."/>
            <person name="Brennan E."/>
            <person name="Reid R."/>
            <person name="Wall P.G."/>
            <person name="Gaora O.P."/>
            <person name="Hurley D."/>
            <person name="Bolton D."/>
            <person name="Fanning S."/>
        </authorList>
    </citation>
    <scope>NUCLEOTIDE SEQUENCE [LARGE SCALE GENOMIC DNA]</scope>
    <source>
        <strain evidence="2">DSM 8809</strain>
    </source>
</reference>
<gene>
    <name evidence="1" type="ORF">A7L45_16005</name>
</gene>
<accession>A0A1J0GKK1</accession>
<dbReference type="KEGG" id="ceu:A7L45_16005"/>
<keyword evidence="2" id="KW-1185">Reference proteome</keyword>
<evidence type="ECO:0008006" key="3">
    <source>
        <dbReference type="Google" id="ProtNLM"/>
    </source>
</evidence>
<dbReference type="Pfam" id="PF06723">
    <property type="entry name" value="MreB_Mbl"/>
    <property type="match status" value="1"/>
</dbReference>